<dbReference type="PROSITE" id="PS50837">
    <property type="entry name" value="NACHT"/>
    <property type="match status" value="1"/>
</dbReference>
<dbReference type="InterPro" id="IPR054547">
    <property type="entry name" value="NNH1"/>
</dbReference>
<dbReference type="PANTHER" id="PTHR46844">
    <property type="entry name" value="SLR5058 PROTEIN"/>
    <property type="match status" value="1"/>
</dbReference>
<comment type="caution">
    <text evidence="4">The sequence shown here is derived from an EMBL/GenBank/DDBJ whole genome shotgun (WGS) entry which is preliminary data.</text>
</comment>
<dbReference type="SUPFAM" id="SSF52058">
    <property type="entry name" value="L domain-like"/>
    <property type="match status" value="1"/>
</dbReference>
<dbReference type="GeneID" id="95453755"/>
<dbReference type="EMBL" id="BMSJ01000005">
    <property type="protein sequence ID" value="GGR27777.1"/>
    <property type="molecule type" value="Genomic_DNA"/>
</dbReference>
<dbReference type="InterPro" id="IPR032675">
    <property type="entry name" value="LRR_dom_sf"/>
</dbReference>
<dbReference type="Gene3D" id="3.40.50.300">
    <property type="entry name" value="P-loop containing nucleotide triphosphate hydrolases"/>
    <property type="match status" value="1"/>
</dbReference>
<evidence type="ECO:0000256" key="1">
    <source>
        <dbReference type="ARBA" id="ARBA00022741"/>
    </source>
</evidence>
<reference evidence="4 5" key="1">
    <citation type="journal article" date="2014" name="Int. J. Syst. Evol. Microbiol.">
        <title>Complete genome sequence of Corynebacterium casei LMG S-19264T (=DSM 44701T), isolated from a smear-ripened cheese.</title>
        <authorList>
            <consortium name="US DOE Joint Genome Institute (JGI-PGF)"/>
            <person name="Walter F."/>
            <person name="Albersmeier A."/>
            <person name="Kalinowski J."/>
            <person name="Ruckert C."/>
        </authorList>
    </citation>
    <scope>NUCLEOTIDE SEQUENCE [LARGE SCALE GENOMIC DNA]</scope>
    <source>
        <strain evidence="4 5">JCM 4205</strain>
    </source>
</reference>
<dbReference type="InterPro" id="IPR007111">
    <property type="entry name" value="NACHT_NTPase"/>
</dbReference>
<gene>
    <name evidence="4" type="ORF">GCM10010497_32910</name>
</gene>
<evidence type="ECO:0000259" key="3">
    <source>
        <dbReference type="PROSITE" id="PS50837"/>
    </source>
</evidence>
<dbReference type="SUPFAM" id="SSF52540">
    <property type="entry name" value="P-loop containing nucleoside triphosphate hydrolases"/>
    <property type="match status" value="1"/>
</dbReference>
<accession>A0AAV4KJB6</accession>
<dbReference type="Proteomes" id="UP000642014">
    <property type="component" value="Unassembled WGS sequence"/>
</dbReference>
<keyword evidence="2 4" id="KW-0067">ATP-binding</keyword>
<keyword evidence="1" id="KW-0547">Nucleotide-binding</keyword>
<dbReference type="Gene3D" id="3.80.10.10">
    <property type="entry name" value="Ribonuclease Inhibitor"/>
    <property type="match status" value="1"/>
</dbReference>
<organism evidence="4 5">
    <name type="scientific">Streptomyces cinereoruber</name>
    <dbReference type="NCBI Taxonomy" id="67260"/>
    <lineage>
        <taxon>Bacteria</taxon>
        <taxon>Bacillati</taxon>
        <taxon>Actinomycetota</taxon>
        <taxon>Actinomycetes</taxon>
        <taxon>Kitasatosporales</taxon>
        <taxon>Streptomycetaceae</taxon>
        <taxon>Streptomyces</taxon>
    </lineage>
</organism>
<name>A0AAV4KJB6_9ACTN</name>
<dbReference type="RefSeq" id="WP_183953386.1">
    <property type="nucleotide sequence ID" value="NZ_BMSJ01000005.1"/>
</dbReference>
<evidence type="ECO:0000256" key="2">
    <source>
        <dbReference type="ARBA" id="ARBA00022840"/>
    </source>
</evidence>
<dbReference type="GO" id="GO:0005524">
    <property type="term" value="F:ATP binding"/>
    <property type="evidence" value="ECO:0007669"/>
    <property type="project" value="UniProtKB-KW"/>
</dbReference>
<feature type="domain" description="NACHT" evidence="3">
    <location>
        <begin position="247"/>
        <end position="579"/>
    </location>
</feature>
<dbReference type="Pfam" id="PF05729">
    <property type="entry name" value="NACHT"/>
    <property type="match status" value="1"/>
</dbReference>
<evidence type="ECO:0000313" key="5">
    <source>
        <dbReference type="Proteomes" id="UP000642014"/>
    </source>
</evidence>
<dbReference type="Pfam" id="PF22733">
    <property type="entry name" value="NNH1"/>
    <property type="match status" value="1"/>
</dbReference>
<dbReference type="InterPro" id="IPR027417">
    <property type="entry name" value="P-loop_NTPase"/>
</dbReference>
<dbReference type="PANTHER" id="PTHR46844:SF1">
    <property type="entry name" value="SLR5058 PROTEIN"/>
    <property type="match status" value="1"/>
</dbReference>
<sequence>MQGLEIALARLAGTVLGAVARSALAPRKGAGLVPSPVRPLPRPAGPDRLVKVLGGRLAERYGTLPEHERLAAVDGVRNAFAGAGAVDADRLFAVDLDPLRLARALRSPDAGLSGRTLDLYDELLGLCCAHLVEQLTAEASFPARAAVEQTRTAGRVRDAVEALAADRARPEAAALAFEERYARYVAATHGRLELFGLTLGRSAREWPLDTAYLTLAVSGGHEDGAVHGLARPGPAAVSTDAALAAADRLLLRGPAGSGKSTLVQWLALNAARRSFEGDLADLNRCVPFVLRLRAFTSADALPVPEDFLRAAGVPLSAPAGWTEGLLAGGRALVLVDGVDEVPVRLRRRTETWLKDLVTAFPEARYVVTTRPSAVPEEWLSRQGFVPHTLLPLDRSGIRAFLAHWHDAARLEDPEDEALDAYEASLRQAVGTRRDLGKLATNPLMCALLCALNRDRRMQLPRARKELYDAALDMLLVRRDTEREICGVEGVDLTREEQTALLQRLAYWLIRNGQVEADRAEAAEMVAEWLAAMPQVRGTPEQVFAHLMIRSGLLREPAPGSVGFVHRTFQDYLGAKAAVEARDFGVLVKNAHDDTWDDVVQMAVGHARVEERARLLKQLLRRADRAPRLRHRLVLLAAACLEHAPELDPAVRELVQAETEALLPPRSKEDAEELAKVGELVLELLPGPEELDEKSAAAVVRTAELIAGDAAFEVVARFREDGRFSVAFQVSEAWQAFDTERFAQEVLAARNWDGGHSPYLTVQSSEQVEALSLLPKTQAVRLWYLDIGLDRLHVLGDLRRLFVYENPSLTDLSPLWHFSELEGVGLSRCRMLRDLSPLARPGLKSLSLYDLHPELSVEPLRDMPDLAFFSLNHPLLVERLDELPIDAELTQLFLGSEARYINLDGIERWPLLTSLALHGRTQTNQLLALREPPALTALYLTGLQAPGLDLLGVLPRLEHLSLLSCEVPDLTPLREFPSLKRLYLGQCTARDGSPIDITPLADRKGLDLTVPKDTVLLGEDLFAPERITRVS</sequence>
<protein>
    <submittedName>
        <fullName evidence="4">ATP-binding protein</fullName>
    </submittedName>
</protein>
<dbReference type="AlphaFoldDB" id="A0AAV4KJB6"/>
<evidence type="ECO:0000313" key="4">
    <source>
        <dbReference type="EMBL" id="GGR27777.1"/>
    </source>
</evidence>
<proteinExistence type="predicted"/>